<sequence length="277" mass="30049">MWKNAFTQPNSPDHAVNNQGYPAPDIYHEISNLPWLIAGATLAVADSTRMEMKSALILSINFEPDDSGAELYMFCIPRVTLTDYTAFPSDTHEVLSTSSRASSVNDSDSGINLTTDEEKEAAGNGQHRSRLAKEEKQESSASPSPSPSSSFSSSSSFSYSKISNPLIRQISLEIREASLLRGNSRQHCARITGILLPGAGNSVSRQIQRSITDLDNTQLEAADDDEDCPLPAVVGVCSPPLRPPVEITEVSEDSADVQVGELCLDELYQSMVGEVRR</sequence>
<evidence type="ECO:0000313" key="3">
    <source>
        <dbReference type="Proteomes" id="UP000281553"/>
    </source>
</evidence>
<dbReference type="AlphaFoldDB" id="A0A3P7KVB3"/>
<feature type="compositionally biased region" description="Low complexity" evidence="1">
    <location>
        <begin position="139"/>
        <end position="154"/>
    </location>
</feature>
<proteinExistence type="predicted"/>
<keyword evidence="3" id="KW-1185">Reference proteome</keyword>
<dbReference type="OrthoDB" id="10419645at2759"/>
<accession>A0A3P7KVB3</accession>
<reference evidence="2 3" key="1">
    <citation type="submission" date="2018-11" db="EMBL/GenBank/DDBJ databases">
        <authorList>
            <consortium name="Pathogen Informatics"/>
        </authorList>
    </citation>
    <scope>NUCLEOTIDE SEQUENCE [LARGE SCALE GENOMIC DNA]</scope>
</reference>
<gene>
    <name evidence="2" type="ORF">DILT_LOCUS4736</name>
</gene>
<evidence type="ECO:0000256" key="1">
    <source>
        <dbReference type="SAM" id="MobiDB-lite"/>
    </source>
</evidence>
<dbReference type="EMBL" id="UYRU01046014">
    <property type="protein sequence ID" value="VDN08905.1"/>
    <property type="molecule type" value="Genomic_DNA"/>
</dbReference>
<evidence type="ECO:0000313" key="2">
    <source>
        <dbReference type="EMBL" id="VDN08905.1"/>
    </source>
</evidence>
<feature type="region of interest" description="Disordered" evidence="1">
    <location>
        <begin position="95"/>
        <end position="154"/>
    </location>
</feature>
<protein>
    <submittedName>
        <fullName evidence="2">Uncharacterized protein</fullName>
    </submittedName>
</protein>
<dbReference type="Proteomes" id="UP000281553">
    <property type="component" value="Unassembled WGS sequence"/>
</dbReference>
<name>A0A3P7KVB3_DIBLA</name>
<organism evidence="2 3">
    <name type="scientific">Dibothriocephalus latus</name>
    <name type="common">Fish tapeworm</name>
    <name type="synonym">Diphyllobothrium latum</name>
    <dbReference type="NCBI Taxonomy" id="60516"/>
    <lineage>
        <taxon>Eukaryota</taxon>
        <taxon>Metazoa</taxon>
        <taxon>Spiralia</taxon>
        <taxon>Lophotrochozoa</taxon>
        <taxon>Platyhelminthes</taxon>
        <taxon>Cestoda</taxon>
        <taxon>Eucestoda</taxon>
        <taxon>Diphyllobothriidea</taxon>
        <taxon>Diphyllobothriidae</taxon>
        <taxon>Dibothriocephalus</taxon>
    </lineage>
</organism>
<feature type="compositionally biased region" description="Low complexity" evidence="1">
    <location>
        <begin position="96"/>
        <end position="109"/>
    </location>
</feature>